<dbReference type="GO" id="GO:0007234">
    <property type="term" value="P:osmosensory signaling via phosphorelay pathway"/>
    <property type="evidence" value="ECO:0007669"/>
    <property type="project" value="TreeGrafter"/>
</dbReference>
<comment type="caution">
    <text evidence="20">The sequence shown here is derived from an EMBL/GenBank/DDBJ whole genome shotgun (WGS) entry which is preliminary data.</text>
</comment>
<evidence type="ECO:0000256" key="3">
    <source>
        <dbReference type="ARBA" id="ARBA00012438"/>
    </source>
</evidence>
<organism evidence="20 21">
    <name type="scientific">Kribbella shirazensis</name>
    <dbReference type="NCBI Taxonomy" id="1105143"/>
    <lineage>
        <taxon>Bacteria</taxon>
        <taxon>Bacillati</taxon>
        <taxon>Actinomycetota</taxon>
        <taxon>Actinomycetes</taxon>
        <taxon>Propionibacteriales</taxon>
        <taxon>Kribbellaceae</taxon>
        <taxon>Kribbella</taxon>
    </lineage>
</organism>
<evidence type="ECO:0000256" key="2">
    <source>
        <dbReference type="ARBA" id="ARBA00004651"/>
    </source>
</evidence>
<dbReference type="InterPro" id="IPR036097">
    <property type="entry name" value="HisK_dim/P_sf"/>
</dbReference>
<name>A0A7X6A5F9_9ACTN</name>
<dbReference type="Gene3D" id="6.10.340.10">
    <property type="match status" value="1"/>
</dbReference>
<dbReference type="EC" id="2.7.13.3" evidence="3"/>
<dbReference type="SMART" id="SM00387">
    <property type="entry name" value="HATPase_c"/>
    <property type="match status" value="1"/>
</dbReference>
<evidence type="ECO:0000256" key="1">
    <source>
        <dbReference type="ARBA" id="ARBA00000085"/>
    </source>
</evidence>
<dbReference type="Pfam" id="PF02518">
    <property type="entry name" value="HATPase_c"/>
    <property type="match status" value="1"/>
</dbReference>
<evidence type="ECO:0000256" key="16">
    <source>
        <dbReference type="SAM" id="MobiDB-lite"/>
    </source>
</evidence>
<evidence type="ECO:0000256" key="7">
    <source>
        <dbReference type="ARBA" id="ARBA00022692"/>
    </source>
</evidence>
<dbReference type="Pfam" id="PF00672">
    <property type="entry name" value="HAMP"/>
    <property type="match status" value="1"/>
</dbReference>
<keyword evidence="6 20" id="KW-0808">Transferase</keyword>
<evidence type="ECO:0000259" key="19">
    <source>
        <dbReference type="PROSITE" id="PS50885"/>
    </source>
</evidence>
<feature type="domain" description="Histidine kinase" evidence="18">
    <location>
        <begin position="324"/>
        <end position="540"/>
    </location>
</feature>
<dbReference type="PANTHER" id="PTHR42878:SF7">
    <property type="entry name" value="SENSOR HISTIDINE KINASE GLRK"/>
    <property type="match status" value="1"/>
</dbReference>
<dbReference type="InterPro" id="IPR004358">
    <property type="entry name" value="Sig_transdc_His_kin-like_C"/>
</dbReference>
<dbReference type="CDD" id="cd00082">
    <property type="entry name" value="HisKA"/>
    <property type="match status" value="1"/>
</dbReference>
<dbReference type="PRINTS" id="PR00344">
    <property type="entry name" value="BCTRLSENSOR"/>
</dbReference>
<evidence type="ECO:0000256" key="5">
    <source>
        <dbReference type="ARBA" id="ARBA00022553"/>
    </source>
</evidence>
<dbReference type="InterPro" id="IPR050351">
    <property type="entry name" value="BphY/WalK/GraS-like"/>
</dbReference>
<dbReference type="Pfam" id="PF00512">
    <property type="entry name" value="HisKA"/>
    <property type="match status" value="1"/>
</dbReference>
<keyword evidence="12" id="KW-0902">Two-component regulatory system</keyword>
<dbReference type="Proteomes" id="UP000555407">
    <property type="component" value="Unassembled WGS sequence"/>
</dbReference>
<evidence type="ECO:0000256" key="10">
    <source>
        <dbReference type="ARBA" id="ARBA00022840"/>
    </source>
</evidence>
<dbReference type="GO" id="GO:0000155">
    <property type="term" value="F:phosphorelay sensor kinase activity"/>
    <property type="evidence" value="ECO:0007669"/>
    <property type="project" value="InterPro"/>
</dbReference>
<dbReference type="InterPro" id="IPR003661">
    <property type="entry name" value="HisK_dim/P_dom"/>
</dbReference>
<keyword evidence="9 20" id="KW-0418">Kinase</keyword>
<sequence length="586" mass="64590">MIEPGQGTGPQSGQTAPPEQEVAKSRGTELELTAAAADWSAQPPPLWRTHPKHWPDAWRRSIQARIVTGTLLMSTLVLILVGWVMMSQVTDGVLESRRTSAQAEVRAQLQQLSVTIDAATPNTINQELSKLVLGTNRPGLYDVLLVPTDQAASNAIRYTGLVDSDSIPQPLASSVVSDPTKLWDTYTQINYRDSPSVPGLVIGSQLRIDSTGDRYAIYFLFPLTAQQETLDVVQRALVTAGLLLIVLLGAVAWLVTRQVVTPVRMARRIAERLAAGKLEERMQVRGTDDLARLAVSFNKMASNLQRQIRRLEELSRLQRRFVSDVSHELRTPLTTVRMAADLLHESRDQFDPMSRRSVELLQNELNRFEELLADLLEISRFDAGAAALDLEDVDLRDIVNRVLESHETLLERKGCPVELDMPAPCRAKVDSRRIERILRNLIGNAIEHSEGLPIRISTAYDDDAAAVAVRDHGIGFRPEEAEMVFSRFWRADPARARTTGGTGLGLSIALEDARLHGGRLDAWGSPGDGAYFRLTLPRRPDVTLTGSPLPARPADASRVVTELVDVGAPYQKLNSTVSGRSGGEEQ</sequence>
<dbReference type="PROSITE" id="PS50109">
    <property type="entry name" value="HIS_KIN"/>
    <property type="match status" value="1"/>
</dbReference>
<dbReference type="GO" id="GO:0005524">
    <property type="term" value="F:ATP binding"/>
    <property type="evidence" value="ECO:0007669"/>
    <property type="project" value="UniProtKB-KW"/>
</dbReference>
<protein>
    <recommendedName>
        <fullName evidence="14">Sensor histidine kinase MtrB</fullName>
        <ecNumber evidence="3">2.7.13.3</ecNumber>
    </recommendedName>
    <alternativeName>
        <fullName evidence="15">Sensor-like histidine kinase SenX3</fullName>
    </alternativeName>
</protein>
<dbReference type="AlphaFoldDB" id="A0A7X6A5F9"/>
<dbReference type="InterPro" id="IPR005467">
    <property type="entry name" value="His_kinase_dom"/>
</dbReference>
<dbReference type="CDD" id="cd06225">
    <property type="entry name" value="HAMP"/>
    <property type="match status" value="1"/>
</dbReference>
<evidence type="ECO:0000256" key="14">
    <source>
        <dbReference type="ARBA" id="ARBA00035305"/>
    </source>
</evidence>
<evidence type="ECO:0000256" key="6">
    <source>
        <dbReference type="ARBA" id="ARBA00022679"/>
    </source>
</evidence>
<evidence type="ECO:0000256" key="15">
    <source>
        <dbReference type="ARBA" id="ARBA00039401"/>
    </source>
</evidence>
<dbReference type="Gene3D" id="1.10.287.130">
    <property type="match status" value="1"/>
</dbReference>
<dbReference type="EMBL" id="JAASRO010000001">
    <property type="protein sequence ID" value="NIK62075.1"/>
    <property type="molecule type" value="Genomic_DNA"/>
</dbReference>
<keyword evidence="5" id="KW-0597">Phosphoprotein</keyword>
<dbReference type="GO" id="GO:0000156">
    <property type="term" value="F:phosphorelay response regulator activity"/>
    <property type="evidence" value="ECO:0007669"/>
    <property type="project" value="TreeGrafter"/>
</dbReference>
<proteinExistence type="predicted"/>
<dbReference type="Gene3D" id="3.30.565.10">
    <property type="entry name" value="Histidine kinase-like ATPase, C-terminal domain"/>
    <property type="match status" value="1"/>
</dbReference>
<comment type="catalytic activity">
    <reaction evidence="1">
        <text>ATP + protein L-histidine = ADP + protein N-phospho-L-histidine.</text>
        <dbReference type="EC" id="2.7.13.3"/>
    </reaction>
</comment>
<keyword evidence="4" id="KW-1003">Cell membrane</keyword>
<reference evidence="20 21" key="1">
    <citation type="submission" date="2020-03" db="EMBL/GenBank/DDBJ databases">
        <title>Sequencing the genomes of 1000 actinobacteria strains.</title>
        <authorList>
            <person name="Klenk H.-P."/>
        </authorList>
    </citation>
    <scope>NUCLEOTIDE SEQUENCE [LARGE SCALE GENOMIC DNA]</scope>
    <source>
        <strain evidence="20 21">DSM 45490</strain>
    </source>
</reference>
<evidence type="ECO:0000256" key="12">
    <source>
        <dbReference type="ARBA" id="ARBA00023012"/>
    </source>
</evidence>
<keyword evidence="7 17" id="KW-0812">Transmembrane</keyword>
<dbReference type="PANTHER" id="PTHR42878">
    <property type="entry name" value="TWO-COMPONENT HISTIDINE KINASE"/>
    <property type="match status" value="1"/>
</dbReference>
<dbReference type="FunFam" id="3.30.565.10:FF:000013">
    <property type="entry name" value="Two-component sensor histidine kinase"/>
    <property type="match status" value="1"/>
</dbReference>
<evidence type="ECO:0000256" key="11">
    <source>
        <dbReference type="ARBA" id="ARBA00022989"/>
    </source>
</evidence>
<dbReference type="InterPro" id="IPR036890">
    <property type="entry name" value="HATPase_C_sf"/>
</dbReference>
<keyword evidence="21" id="KW-1185">Reference proteome</keyword>
<dbReference type="RefSeq" id="WP_337759797.1">
    <property type="nucleotide sequence ID" value="NZ_JAASRO010000001.1"/>
</dbReference>
<evidence type="ECO:0000256" key="9">
    <source>
        <dbReference type="ARBA" id="ARBA00022777"/>
    </source>
</evidence>
<keyword evidence="11 17" id="KW-1133">Transmembrane helix</keyword>
<dbReference type="GO" id="GO:0030295">
    <property type="term" value="F:protein kinase activator activity"/>
    <property type="evidence" value="ECO:0007669"/>
    <property type="project" value="TreeGrafter"/>
</dbReference>
<dbReference type="InterPro" id="IPR047669">
    <property type="entry name" value="MtrAB_MtrB"/>
</dbReference>
<dbReference type="SMART" id="SM00304">
    <property type="entry name" value="HAMP"/>
    <property type="match status" value="1"/>
</dbReference>
<keyword evidence="8" id="KW-0547">Nucleotide-binding</keyword>
<dbReference type="CDD" id="cd00075">
    <property type="entry name" value="HATPase"/>
    <property type="match status" value="1"/>
</dbReference>
<comment type="subcellular location">
    <subcellularLocation>
        <location evidence="2">Cell membrane</location>
        <topology evidence="2">Multi-pass membrane protein</topology>
    </subcellularLocation>
</comment>
<evidence type="ECO:0000256" key="8">
    <source>
        <dbReference type="ARBA" id="ARBA00022741"/>
    </source>
</evidence>
<dbReference type="GO" id="GO:0005886">
    <property type="term" value="C:plasma membrane"/>
    <property type="evidence" value="ECO:0007669"/>
    <property type="project" value="UniProtKB-SubCell"/>
</dbReference>
<gene>
    <name evidence="20" type="ORF">BJY22_007792</name>
</gene>
<dbReference type="SUPFAM" id="SSF158472">
    <property type="entry name" value="HAMP domain-like"/>
    <property type="match status" value="1"/>
</dbReference>
<keyword evidence="13 17" id="KW-0472">Membrane</keyword>
<evidence type="ECO:0000256" key="17">
    <source>
        <dbReference type="SAM" id="Phobius"/>
    </source>
</evidence>
<dbReference type="InterPro" id="IPR003594">
    <property type="entry name" value="HATPase_dom"/>
</dbReference>
<keyword evidence="10" id="KW-0067">ATP-binding</keyword>
<dbReference type="SUPFAM" id="SSF47384">
    <property type="entry name" value="Homodimeric domain of signal transducing histidine kinase"/>
    <property type="match status" value="1"/>
</dbReference>
<dbReference type="SMART" id="SM00388">
    <property type="entry name" value="HisKA"/>
    <property type="match status" value="1"/>
</dbReference>
<feature type="region of interest" description="Disordered" evidence="16">
    <location>
        <begin position="1"/>
        <end position="27"/>
    </location>
</feature>
<feature type="transmembrane region" description="Helical" evidence="17">
    <location>
        <begin position="236"/>
        <end position="255"/>
    </location>
</feature>
<feature type="transmembrane region" description="Helical" evidence="17">
    <location>
        <begin position="66"/>
        <end position="86"/>
    </location>
</feature>
<evidence type="ECO:0000259" key="18">
    <source>
        <dbReference type="PROSITE" id="PS50109"/>
    </source>
</evidence>
<accession>A0A7X6A5F9</accession>
<evidence type="ECO:0000313" key="20">
    <source>
        <dbReference type="EMBL" id="NIK62075.1"/>
    </source>
</evidence>
<dbReference type="NCBIfam" id="NF040691">
    <property type="entry name" value="MtrAB_MtrB"/>
    <property type="match status" value="1"/>
</dbReference>
<dbReference type="InterPro" id="IPR003660">
    <property type="entry name" value="HAMP_dom"/>
</dbReference>
<evidence type="ECO:0000256" key="4">
    <source>
        <dbReference type="ARBA" id="ARBA00022475"/>
    </source>
</evidence>
<feature type="domain" description="HAMP" evidence="19">
    <location>
        <begin position="257"/>
        <end position="309"/>
    </location>
</feature>
<evidence type="ECO:0000313" key="21">
    <source>
        <dbReference type="Proteomes" id="UP000555407"/>
    </source>
</evidence>
<dbReference type="SUPFAM" id="SSF55874">
    <property type="entry name" value="ATPase domain of HSP90 chaperone/DNA topoisomerase II/histidine kinase"/>
    <property type="match status" value="1"/>
</dbReference>
<dbReference type="FunFam" id="1.10.287.130:FF:000010">
    <property type="entry name" value="Two-component sensor histidine kinase"/>
    <property type="match status" value="1"/>
</dbReference>
<dbReference type="PROSITE" id="PS50885">
    <property type="entry name" value="HAMP"/>
    <property type="match status" value="1"/>
</dbReference>
<evidence type="ECO:0000256" key="13">
    <source>
        <dbReference type="ARBA" id="ARBA00023136"/>
    </source>
</evidence>
<feature type="compositionally biased region" description="Gly residues" evidence="16">
    <location>
        <begin position="1"/>
        <end position="10"/>
    </location>
</feature>